<gene>
    <name evidence="2" type="ORF">HDF14_004561</name>
</gene>
<evidence type="ECO:0000256" key="1">
    <source>
        <dbReference type="SAM" id="MobiDB-lite"/>
    </source>
</evidence>
<feature type="region of interest" description="Disordered" evidence="1">
    <location>
        <begin position="1"/>
        <end position="67"/>
    </location>
</feature>
<dbReference type="AlphaFoldDB" id="A0A9X0U5V3"/>
<feature type="compositionally biased region" description="Polar residues" evidence="1">
    <location>
        <begin position="23"/>
        <end position="32"/>
    </location>
</feature>
<comment type="caution">
    <text evidence="2">The sequence shown here is derived from an EMBL/GenBank/DDBJ whole genome shotgun (WGS) entry which is preliminary data.</text>
</comment>
<name>A0A9X0U5V3_9BACT</name>
<feature type="compositionally biased region" description="Basic and acidic residues" evidence="1">
    <location>
        <begin position="1"/>
        <end position="21"/>
    </location>
</feature>
<evidence type="ECO:0000313" key="2">
    <source>
        <dbReference type="EMBL" id="MBB5330924.1"/>
    </source>
</evidence>
<sequence>MPEGDLTRDILSGPHHDKDPRNGLNSISSSKSCLKREHRSISRDTMQSDREEWTQTEAAASKSSLQP</sequence>
<keyword evidence="3" id="KW-1185">Reference proteome</keyword>
<dbReference type="RefSeq" id="WP_183980791.1">
    <property type="nucleotide sequence ID" value="NZ_JACHEB010000012.1"/>
</dbReference>
<dbReference type="EMBL" id="JACHEB010000012">
    <property type="protein sequence ID" value="MBB5330924.1"/>
    <property type="molecule type" value="Genomic_DNA"/>
</dbReference>
<organism evidence="2 3">
    <name type="scientific">Tunturiibacter gelidiferens</name>
    <dbReference type="NCBI Taxonomy" id="3069689"/>
    <lineage>
        <taxon>Bacteria</taxon>
        <taxon>Pseudomonadati</taxon>
        <taxon>Acidobacteriota</taxon>
        <taxon>Terriglobia</taxon>
        <taxon>Terriglobales</taxon>
        <taxon>Acidobacteriaceae</taxon>
        <taxon>Tunturiibacter</taxon>
    </lineage>
</organism>
<feature type="compositionally biased region" description="Basic and acidic residues" evidence="1">
    <location>
        <begin position="39"/>
        <end position="53"/>
    </location>
</feature>
<evidence type="ECO:0000313" key="3">
    <source>
        <dbReference type="Proteomes" id="UP000535182"/>
    </source>
</evidence>
<dbReference type="Proteomes" id="UP000535182">
    <property type="component" value="Unassembled WGS sequence"/>
</dbReference>
<accession>A0A9X0U5V3</accession>
<protein>
    <submittedName>
        <fullName evidence="2">Uncharacterized protein</fullName>
    </submittedName>
</protein>
<feature type="compositionally biased region" description="Polar residues" evidence="1">
    <location>
        <begin position="55"/>
        <end position="67"/>
    </location>
</feature>
<reference evidence="2 3" key="1">
    <citation type="submission" date="2020-08" db="EMBL/GenBank/DDBJ databases">
        <title>Genomic Encyclopedia of Type Strains, Phase IV (KMG-V): Genome sequencing to study the core and pangenomes of soil and plant-associated prokaryotes.</title>
        <authorList>
            <person name="Whitman W."/>
        </authorList>
    </citation>
    <scope>NUCLEOTIDE SEQUENCE [LARGE SCALE GENOMIC DNA]</scope>
    <source>
        <strain evidence="2 3">X5P2</strain>
    </source>
</reference>
<proteinExistence type="predicted"/>